<dbReference type="EMBL" id="CAXLJM020000030">
    <property type="protein sequence ID" value="CAL8097913.1"/>
    <property type="molecule type" value="Genomic_DNA"/>
</dbReference>
<dbReference type="Proteomes" id="UP001642540">
    <property type="component" value="Unassembled WGS sequence"/>
</dbReference>
<keyword evidence="1" id="KW-0472">Membrane</keyword>
<evidence type="ECO:0000313" key="2">
    <source>
        <dbReference type="EMBL" id="CAL8097913.1"/>
    </source>
</evidence>
<evidence type="ECO:0000313" key="3">
    <source>
        <dbReference type="Proteomes" id="UP001642540"/>
    </source>
</evidence>
<comment type="caution">
    <text evidence="2">The sequence shown here is derived from an EMBL/GenBank/DDBJ whole genome shotgun (WGS) entry which is preliminary data.</text>
</comment>
<feature type="transmembrane region" description="Helical" evidence="1">
    <location>
        <begin position="83"/>
        <end position="106"/>
    </location>
</feature>
<name>A0ABP1QC67_9HEXA</name>
<evidence type="ECO:0000256" key="1">
    <source>
        <dbReference type="SAM" id="Phobius"/>
    </source>
</evidence>
<feature type="transmembrane region" description="Helical" evidence="1">
    <location>
        <begin position="380"/>
        <end position="400"/>
    </location>
</feature>
<accession>A0ABP1QC67</accession>
<feature type="transmembrane region" description="Helical" evidence="1">
    <location>
        <begin position="148"/>
        <end position="176"/>
    </location>
</feature>
<protein>
    <recommendedName>
        <fullName evidence="4">Gustatory receptor</fullName>
    </recommendedName>
</protein>
<feature type="transmembrane region" description="Helical" evidence="1">
    <location>
        <begin position="49"/>
        <end position="71"/>
    </location>
</feature>
<organism evidence="2 3">
    <name type="scientific">Orchesella dallaii</name>
    <dbReference type="NCBI Taxonomy" id="48710"/>
    <lineage>
        <taxon>Eukaryota</taxon>
        <taxon>Metazoa</taxon>
        <taxon>Ecdysozoa</taxon>
        <taxon>Arthropoda</taxon>
        <taxon>Hexapoda</taxon>
        <taxon>Collembola</taxon>
        <taxon>Entomobryomorpha</taxon>
        <taxon>Entomobryoidea</taxon>
        <taxon>Orchesellidae</taxon>
        <taxon>Orchesellinae</taxon>
        <taxon>Orchesella</taxon>
    </lineage>
</organism>
<feature type="transmembrane region" description="Helical" evidence="1">
    <location>
        <begin position="324"/>
        <end position="349"/>
    </location>
</feature>
<sequence length="414" mass="47785">MSTPLQWFVFKIPYKLYDTILPFPFKWDSTTMQLLPNISMCGANKKLTAWLWSGPFLFGLNLALYIIHVQILSSLDPEKRLGLAYYVRLLLAIIQLFTFGTIIQFATFYTRNMEEMAALFTGSRGFEGAVERLGAWYLITTKPFYKDFLGVALAGVTLILGFLAVAFPVIGVLFEIDSLAPFLPTHFSKKNTTFDVIDLVFRIVVRLSFYFFSIALKVRWFNFVLVHLAIVLEIGNSMLVFVRNYLFFPPPPYRDPLRRNQSGWDRLLIRVLLIQRQIFFHTQFWSQNIGHLIFMIYSLGIMIWCVSNFTVISLGSQLSFELNAMFISLSLLCMIMFVILVSFVSNIAINSKKLNMDIAQRLCLFKIGKRYVKTMRLSKIYTPCFSFTGANYFFLLGIPLEITMNLLLTFSVKL</sequence>
<reference evidence="2 3" key="1">
    <citation type="submission" date="2024-08" db="EMBL/GenBank/DDBJ databases">
        <authorList>
            <person name="Cucini C."/>
            <person name="Frati F."/>
        </authorList>
    </citation>
    <scope>NUCLEOTIDE SEQUENCE [LARGE SCALE GENOMIC DNA]</scope>
</reference>
<keyword evidence="1" id="KW-1133">Transmembrane helix</keyword>
<gene>
    <name evidence="2" type="ORF">ODALV1_LOCUS9782</name>
</gene>
<feature type="transmembrane region" description="Helical" evidence="1">
    <location>
        <begin position="223"/>
        <end position="247"/>
    </location>
</feature>
<keyword evidence="3" id="KW-1185">Reference proteome</keyword>
<evidence type="ECO:0008006" key="4">
    <source>
        <dbReference type="Google" id="ProtNLM"/>
    </source>
</evidence>
<keyword evidence="1" id="KW-0812">Transmembrane</keyword>
<feature type="transmembrane region" description="Helical" evidence="1">
    <location>
        <begin position="292"/>
        <end position="312"/>
    </location>
</feature>
<proteinExistence type="predicted"/>